<evidence type="ECO:0000256" key="1">
    <source>
        <dbReference type="ARBA" id="ARBA00007274"/>
    </source>
</evidence>
<dbReference type="GO" id="GO:0005829">
    <property type="term" value="C:cytosol"/>
    <property type="evidence" value="ECO:0007669"/>
    <property type="project" value="TreeGrafter"/>
</dbReference>
<dbReference type="InterPro" id="IPR011004">
    <property type="entry name" value="Trimer_LpxA-like_sf"/>
</dbReference>
<dbReference type="Gene3D" id="2.160.10.10">
    <property type="entry name" value="Hexapeptide repeat proteins"/>
    <property type="match status" value="1"/>
</dbReference>
<dbReference type="CDD" id="cd04647">
    <property type="entry name" value="LbH_MAT_like"/>
    <property type="match status" value="1"/>
</dbReference>
<evidence type="ECO:0000313" key="4">
    <source>
        <dbReference type="Proteomes" id="UP000183994"/>
    </source>
</evidence>
<dbReference type="InterPro" id="IPR001451">
    <property type="entry name" value="Hexapep"/>
</dbReference>
<dbReference type="EMBL" id="FQZU01000023">
    <property type="protein sequence ID" value="SHK37013.1"/>
    <property type="molecule type" value="Genomic_DNA"/>
</dbReference>
<protein>
    <submittedName>
        <fullName evidence="3">Acetyltransferase (Isoleucine patch superfamily)</fullName>
    </submittedName>
</protein>
<dbReference type="STRING" id="1121393.SAMN02745216_03332"/>
<dbReference type="OrthoDB" id="272049at2"/>
<reference evidence="4" key="1">
    <citation type="submission" date="2016-11" db="EMBL/GenBank/DDBJ databases">
        <authorList>
            <person name="Varghese N."/>
            <person name="Submissions S."/>
        </authorList>
    </citation>
    <scope>NUCLEOTIDE SEQUENCE [LARGE SCALE GENOMIC DNA]</scope>
    <source>
        <strain evidence="4">DSM 16219</strain>
    </source>
</reference>
<organism evidence="3 4">
    <name type="scientific">Desulfatibacillum alkenivorans DSM 16219</name>
    <dbReference type="NCBI Taxonomy" id="1121393"/>
    <lineage>
        <taxon>Bacteria</taxon>
        <taxon>Pseudomonadati</taxon>
        <taxon>Thermodesulfobacteriota</taxon>
        <taxon>Desulfobacteria</taxon>
        <taxon>Desulfobacterales</taxon>
        <taxon>Desulfatibacillaceae</taxon>
        <taxon>Desulfatibacillum</taxon>
    </lineage>
</organism>
<dbReference type="PANTHER" id="PTHR23416">
    <property type="entry name" value="SIALIC ACID SYNTHASE-RELATED"/>
    <property type="match status" value="1"/>
</dbReference>
<dbReference type="GO" id="GO:0008374">
    <property type="term" value="F:O-acyltransferase activity"/>
    <property type="evidence" value="ECO:0007669"/>
    <property type="project" value="TreeGrafter"/>
</dbReference>
<evidence type="ECO:0000313" key="3">
    <source>
        <dbReference type="EMBL" id="SHK37013.1"/>
    </source>
</evidence>
<evidence type="ECO:0000256" key="2">
    <source>
        <dbReference type="ARBA" id="ARBA00022679"/>
    </source>
</evidence>
<keyword evidence="2 3" id="KW-0808">Transferase</keyword>
<accession>A0A1M6RX27</accession>
<dbReference type="AlphaFoldDB" id="A0A1M6RX27"/>
<dbReference type="Pfam" id="PF00132">
    <property type="entry name" value="Hexapep"/>
    <property type="match status" value="1"/>
</dbReference>
<dbReference type="PANTHER" id="PTHR23416:SF23">
    <property type="entry name" value="ACETYLTRANSFERASE C18B11.09C-RELATED"/>
    <property type="match status" value="1"/>
</dbReference>
<dbReference type="RefSeq" id="WP_073477395.1">
    <property type="nucleotide sequence ID" value="NZ_FQZU01000023.1"/>
</dbReference>
<dbReference type="InterPro" id="IPR051159">
    <property type="entry name" value="Hexapeptide_acetyltransf"/>
</dbReference>
<gene>
    <name evidence="3" type="ORF">SAMN02745216_03332</name>
</gene>
<dbReference type="Proteomes" id="UP000183994">
    <property type="component" value="Unassembled WGS sequence"/>
</dbReference>
<sequence length="162" mass="17133">MKIIHESAKISSLADIEDSVRGSRVVIGERTMIDSFVKIKFAGGLGDVVIGEDSYINSGVVVYSGNGVSIGSRVLIAANCTLAAANHEYKDPERCIVDQGFMESRGGIVIEDDVWIGAGCVILDGAKIGKGAVIGAMSLVRGEIEPYGIYAGNPIQRIGFRK</sequence>
<proteinExistence type="inferred from homology"/>
<dbReference type="SUPFAM" id="SSF51161">
    <property type="entry name" value="Trimeric LpxA-like enzymes"/>
    <property type="match status" value="1"/>
</dbReference>
<name>A0A1M6RX27_9BACT</name>
<keyword evidence="4" id="KW-1185">Reference proteome</keyword>
<comment type="similarity">
    <text evidence="1">Belongs to the transferase hexapeptide repeat family.</text>
</comment>
<dbReference type="Pfam" id="PF14602">
    <property type="entry name" value="Hexapep_2"/>
    <property type="match status" value="1"/>
</dbReference>